<evidence type="ECO:0000313" key="3">
    <source>
        <dbReference type="EMBL" id="VEN57593.1"/>
    </source>
</evidence>
<gene>
    <name evidence="3" type="ORF">CALMAC_LOCUS16187</name>
</gene>
<sequence length="190" mass="19862">MQQVRERRCGDFMGIVLVVLVVATCSCSGYGMMSSYGRSKGAEGSATSSPPTEAGVRKACTKQANCTFIKGTTCLRGFCLCGDNTHPVNGLCKAIKKSPNHLCQKDEECVDGATCTLPSDTSKSDNSGNGGTNNNNGNNNMGNDSNMICECMDGMRDADSCNGGSGVNLSLTLLTLEVLAAVATVYFPQI</sequence>
<feature type="transmembrane region" description="Helical" evidence="2">
    <location>
        <begin position="12"/>
        <end position="33"/>
    </location>
</feature>
<evidence type="ECO:0000256" key="1">
    <source>
        <dbReference type="SAM" id="MobiDB-lite"/>
    </source>
</evidence>
<evidence type="ECO:0000256" key="2">
    <source>
        <dbReference type="SAM" id="Phobius"/>
    </source>
</evidence>
<dbReference type="EMBL" id="CAACVG010011212">
    <property type="protein sequence ID" value="VEN57593.1"/>
    <property type="molecule type" value="Genomic_DNA"/>
</dbReference>
<dbReference type="Proteomes" id="UP000410492">
    <property type="component" value="Unassembled WGS sequence"/>
</dbReference>
<name>A0A653DC64_CALMS</name>
<protein>
    <recommendedName>
        <fullName evidence="5">EB domain-containing protein</fullName>
    </recommendedName>
</protein>
<organism evidence="3 4">
    <name type="scientific">Callosobruchus maculatus</name>
    <name type="common">Southern cowpea weevil</name>
    <name type="synonym">Pulse bruchid</name>
    <dbReference type="NCBI Taxonomy" id="64391"/>
    <lineage>
        <taxon>Eukaryota</taxon>
        <taxon>Metazoa</taxon>
        <taxon>Ecdysozoa</taxon>
        <taxon>Arthropoda</taxon>
        <taxon>Hexapoda</taxon>
        <taxon>Insecta</taxon>
        <taxon>Pterygota</taxon>
        <taxon>Neoptera</taxon>
        <taxon>Endopterygota</taxon>
        <taxon>Coleoptera</taxon>
        <taxon>Polyphaga</taxon>
        <taxon>Cucujiformia</taxon>
        <taxon>Chrysomeloidea</taxon>
        <taxon>Chrysomelidae</taxon>
        <taxon>Bruchinae</taxon>
        <taxon>Bruchini</taxon>
        <taxon>Callosobruchus</taxon>
    </lineage>
</organism>
<dbReference type="AlphaFoldDB" id="A0A653DC64"/>
<keyword evidence="2" id="KW-0472">Membrane</keyword>
<evidence type="ECO:0008006" key="5">
    <source>
        <dbReference type="Google" id="ProtNLM"/>
    </source>
</evidence>
<feature type="region of interest" description="Disordered" evidence="1">
    <location>
        <begin position="119"/>
        <end position="139"/>
    </location>
</feature>
<keyword evidence="2" id="KW-1133">Transmembrane helix</keyword>
<dbReference type="OrthoDB" id="8193455at2759"/>
<evidence type="ECO:0000313" key="4">
    <source>
        <dbReference type="Proteomes" id="UP000410492"/>
    </source>
</evidence>
<dbReference type="PROSITE" id="PS51257">
    <property type="entry name" value="PROKAR_LIPOPROTEIN"/>
    <property type="match status" value="1"/>
</dbReference>
<accession>A0A653DC64</accession>
<keyword evidence="4" id="KW-1185">Reference proteome</keyword>
<keyword evidence="2" id="KW-0812">Transmembrane</keyword>
<proteinExistence type="predicted"/>
<reference evidence="3 4" key="1">
    <citation type="submission" date="2019-01" db="EMBL/GenBank/DDBJ databases">
        <authorList>
            <person name="Sayadi A."/>
        </authorList>
    </citation>
    <scope>NUCLEOTIDE SEQUENCE [LARGE SCALE GENOMIC DNA]</scope>
</reference>